<evidence type="ECO:0000313" key="2">
    <source>
        <dbReference type="Proteomes" id="UP000001396"/>
    </source>
</evidence>
<comment type="caution">
    <text evidence="1">The sequence shown here is derived from an EMBL/GenBank/DDBJ whole genome shotgun (WGS) entry which is preliminary data.</text>
</comment>
<dbReference type="InterPro" id="IPR032675">
    <property type="entry name" value="LRR_dom_sf"/>
</dbReference>
<dbReference type="Proteomes" id="UP000001396">
    <property type="component" value="Unassembled WGS sequence"/>
</dbReference>
<dbReference type="RefSeq" id="XP_020433023.1">
    <property type="nucleotide sequence ID" value="XM_020577003.1"/>
</dbReference>
<proteinExistence type="predicted"/>
<gene>
    <name evidence="1" type="ORF">PPL_06140</name>
</gene>
<organism evidence="1 2">
    <name type="scientific">Heterostelium pallidum (strain ATCC 26659 / Pp 5 / PN500)</name>
    <name type="common">Cellular slime mold</name>
    <name type="synonym">Polysphondylium pallidum</name>
    <dbReference type="NCBI Taxonomy" id="670386"/>
    <lineage>
        <taxon>Eukaryota</taxon>
        <taxon>Amoebozoa</taxon>
        <taxon>Evosea</taxon>
        <taxon>Eumycetozoa</taxon>
        <taxon>Dictyostelia</taxon>
        <taxon>Acytosteliales</taxon>
        <taxon>Acytosteliaceae</taxon>
        <taxon>Heterostelium</taxon>
    </lineage>
</organism>
<reference evidence="1 2" key="1">
    <citation type="journal article" date="2011" name="Genome Res.">
        <title>Phylogeny-wide analysis of social amoeba genomes highlights ancient origins for complex intercellular communication.</title>
        <authorList>
            <person name="Heidel A.J."/>
            <person name="Lawal H.M."/>
            <person name="Felder M."/>
            <person name="Schilde C."/>
            <person name="Helps N.R."/>
            <person name="Tunggal B."/>
            <person name="Rivero F."/>
            <person name="John U."/>
            <person name="Schleicher M."/>
            <person name="Eichinger L."/>
            <person name="Platzer M."/>
            <person name="Noegel A.A."/>
            <person name="Schaap P."/>
            <person name="Gloeckner G."/>
        </authorList>
    </citation>
    <scope>NUCLEOTIDE SEQUENCE [LARGE SCALE GENOMIC DNA]</scope>
    <source>
        <strain evidence="2">ATCC 26659 / Pp 5 / PN500</strain>
    </source>
</reference>
<accession>D3BCB5</accession>
<protein>
    <recommendedName>
        <fullName evidence="3">F-box domain-containing protein</fullName>
    </recommendedName>
</protein>
<dbReference type="GeneID" id="31361623"/>
<sequence length="499" mass="57523">METPTNNNNTIQLPLIIYKALIQYIWIDNIKNKEKEALALVCKQWFEIIGRHTSRNNGIVYEYYLNDYRQTFQDELISHHSLLTEIYRLNVRLLPSSSRYYRLSGQQSVTLPVSQEVFDTQCFSKLKLLVLSPSTLNSVLFPKFVERVFAIQSKQRKHCLNKLLIQATEQISEQSLQSLNPLLPFISKLTVIATWHSAADPYEHHGGLVTFIQSLCDLKLRKLSIDLHPVLMQRLFSDSTKLPRVDSLNIETKFTKESEIPWSFLNNLDILRNFSCALPLASQEFLQFLISNKTIANLYSALPTTDLVYKRIHKQSSVTDLTLKLLTQNMLIANCNNIFLEKFVLPSQLKSLTLLHEQNECSTVFSKIMTALESHDELTSLSIAKTSQLMDIKELGFMLALNRSVKHLTVTNNYGDTPLEMENIMLGLTKNTTLQTLTLYVNLNKEIFQRLFEMLEINSTIHKVICNRKSIAQKHKFTPKLQSLFEINLDSSLLTFVRK</sequence>
<evidence type="ECO:0000313" key="1">
    <source>
        <dbReference type="EMBL" id="EFA80905.1"/>
    </source>
</evidence>
<dbReference type="EMBL" id="ADBJ01000027">
    <property type="protein sequence ID" value="EFA80905.1"/>
    <property type="molecule type" value="Genomic_DNA"/>
</dbReference>
<dbReference type="SUPFAM" id="SSF52047">
    <property type="entry name" value="RNI-like"/>
    <property type="match status" value="1"/>
</dbReference>
<evidence type="ECO:0008006" key="3">
    <source>
        <dbReference type="Google" id="ProtNLM"/>
    </source>
</evidence>
<keyword evidence="2" id="KW-1185">Reference proteome</keyword>
<dbReference type="InParanoid" id="D3BCB5"/>
<dbReference type="Gene3D" id="3.80.10.10">
    <property type="entry name" value="Ribonuclease Inhibitor"/>
    <property type="match status" value="1"/>
</dbReference>
<dbReference type="AlphaFoldDB" id="D3BCB5"/>
<dbReference type="OMA" id="DELISHH"/>
<name>D3BCB5_HETP5</name>